<keyword evidence="1" id="KW-0472">Membrane</keyword>
<dbReference type="OrthoDB" id="7860729at2"/>
<name>A0A2A3JZN7_9RHOB</name>
<proteinExistence type="predicted"/>
<keyword evidence="1" id="KW-1133">Transmembrane helix</keyword>
<evidence type="ECO:0000259" key="2">
    <source>
        <dbReference type="Pfam" id="PF07811"/>
    </source>
</evidence>
<protein>
    <submittedName>
        <fullName evidence="3 4">Pilus assembly protein</fullName>
    </submittedName>
</protein>
<evidence type="ECO:0000313" key="5">
    <source>
        <dbReference type="Proteomes" id="UP000217448"/>
    </source>
</evidence>
<reference evidence="5" key="2">
    <citation type="submission" date="2023-07" db="EMBL/GenBank/DDBJ databases">
        <title>Yangia mangrovi SAOS 153D genome.</title>
        <authorList>
            <person name="Verma A."/>
            <person name="Pal Y."/>
            <person name="Sundharam S."/>
            <person name="Bisht B."/>
            <person name="Srinivasan K."/>
        </authorList>
    </citation>
    <scope>NUCLEOTIDE SEQUENCE [LARGE SCALE GENOMIC DNA]</scope>
    <source>
        <strain evidence="5">SAOS 153D</strain>
    </source>
</reference>
<dbReference type="EMBL" id="NTHN02000034">
    <property type="protein sequence ID" value="MCT4371922.1"/>
    <property type="molecule type" value="Genomic_DNA"/>
</dbReference>
<feature type="transmembrane region" description="Helical" evidence="1">
    <location>
        <begin position="21"/>
        <end position="42"/>
    </location>
</feature>
<reference evidence="3" key="3">
    <citation type="submission" date="2024-05" db="EMBL/GenBank/DDBJ databases">
        <title>Yangia mangrovi SAOS 153D genome.</title>
        <authorList>
            <person name="Verma A."/>
            <person name="Pal Y."/>
            <person name="Sundharam S."/>
            <person name="Bisht B."/>
            <person name="Srinivasan K."/>
        </authorList>
    </citation>
    <scope>NUCLEOTIDE SEQUENCE</scope>
    <source>
        <strain evidence="3">SAOS 153D</strain>
    </source>
</reference>
<evidence type="ECO:0000256" key="1">
    <source>
        <dbReference type="SAM" id="Phobius"/>
    </source>
</evidence>
<dbReference type="AlphaFoldDB" id="A0A2A3JZN7"/>
<dbReference type="EMBL" id="NTHN01000029">
    <property type="protein sequence ID" value="PBD20631.1"/>
    <property type="molecule type" value="Genomic_DNA"/>
</dbReference>
<reference evidence="4" key="1">
    <citation type="submission" date="2017-09" db="EMBL/GenBank/DDBJ databases">
        <title>Yangia sp. SAOS 153D whole genome sequencing.</title>
        <authorList>
            <person name="Verma A."/>
            <person name="Krishnamurthi S."/>
        </authorList>
    </citation>
    <scope>NUCLEOTIDE SEQUENCE [LARGE SCALE GENOMIC DNA]</scope>
    <source>
        <strain evidence="4">SAOS 153D</strain>
    </source>
</reference>
<keyword evidence="1" id="KW-0812">Transmembrane</keyword>
<keyword evidence="5" id="KW-1185">Reference proteome</keyword>
<organism evidence="4">
    <name type="scientific">Alloyangia mangrovi</name>
    <dbReference type="NCBI Taxonomy" id="1779329"/>
    <lineage>
        <taxon>Bacteria</taxon>
        <taxon>Pseudomonadati</taxon>
        <taxon>Pseudomonadota</taxon>
        <taxon>Alphaproteobacteria</taxon>
        <taxon>Rhodobacterales</taxon>
        <taxon>Roseobacteraceae</taxon>
        <taxon>Alloyangia</taxon>
    </lineage>
</organism>
<accession>A0A2A3JZN7</accession>
<sequence length="157" mass="17257">MFKSRRSFRKDERGSVFVEALIVFPVLTLVTFGLLEVGNILWEREQMQAGLRDAARYWSRCRPVTDNYGATCSEDYARNIAFYGAPVAGTVLRVPGWDEASEITFSPAKADLPTNPAPGDLVVVSGQVVYSGSGAFDLLFGDALTIAHAVELRHIGW</sequence>
<comment type="caution">
    <text evidence="4">The sequence shown here is derived from an EMBL/GenBank/DDBJ whole genome shotgun (WGS) entry which is preliminary data.</text>
</comment>
<dbReference type="InterPro" id="IPR012495">
    <property type="entry name" value="TadE-like_dom"/>
</dbReference>
<evidence type="ECO:0000313" key="3">
    <source>
        <dbReference type="EMBL" id="MCT4371922.1"/>
    </source>
</evidence>
<dbReference type="Proteomes" id="UP000217448">
    <property type="component" value="Unassembled WGS sequence"/>
</dbReference>
<gene>
    <name evidence="3" type="ORF">CLG85_016990</name>
    <name evidence="4" type="ORF">CLG85_02810</name>
</gene>
<feature type="domain" description="TadE-like" evidence="2">
    <location>
        <begin position="14"/>
        <end position="56"/>
    </location>
</feature>
<dbReference type="RefSeq" id="WP_095880887.1">
    <property type="nucleotide sequence ID" value="NZ_NTHN02000034.1"/>
</dbReference>
<dbReference type="Pfam" id="PF07811">
    <property type="entry name" value="TadE"/>
    <property type="match status" value="1"/>
</dbReference>
<evidence type="ECO:0000313" key="4">
    <source>
        <dbReference type="EMBL" id="PBD20631.1"/>
    </source>
</evidence>